<sequence>MQPQILTQDEIYKIVTTIPSDFEEPPSGSGQGATPENYPPAHQYLSLRTPGLSTVVANAGGESSPSTRLFLGHHGHPGTIGDNEGGIPKLRGPWRWKVSKKPKSNWSRQSLVECFGQDIRPKPYSTRPARPTPVQATSTTPTNFLPARPLLIIIIISLMQPQPELDVILSQDDTIHEIASIPSDFENYRFACQHELIKTHKNDPTLENILKPNVFRARPTQKPRKMDSQGRGYMPQTKWHEFSFLEGQAPEMGSCSGRRRRYSQSIVSYCEVLRARSTPLKSFIGTKKLASPAPDTPSPPLRPAPLIILAILIIMQPQIILSQDEVEEIIAQPSGEGGANAGGSCYCVIA</sequence>
<name>A0ACD3B047_9AGAR</name>
<protein>
    <submittedName>
        <fullName evidence="1">Uncharacterized protein</fullName>
    </submittedName>
</protein>
<keyword evidence="2" id="KW-1185">Reference proteome</keyword>
<dbReference type="EMBL" id="ML208305">
    <property type="protein sequence ID" value="TFK70939.1"/>
    <property type="molecule type" value="Genomic_DNA"/>
</dbReference>
<dbReference type="Proteomes" id="UP000308600">
    <property type="component" value="Unassembled WGS sequence"/>
</dbReference>
<organism evidence="1 2">
    <name type="scientific">Pluteus cervinus</name>
    <dbReference type="NCBI Taxonomy" id="181527"/>
    <lineage>
        <taxon>Eukaryota</taxon>
        <taxon>Fungi</taxon>
        <taxon>Dikarya</taxon>
        <taxon>Basidiomycota</taxon>
        <taxon>Agaricomycotina</taxon>
        <taxon>Agaricomycetes</taxon>
        <taxon>Agaricomycetidae</taxon>
        <taxon>Agaricales</taxon>
        <taxon>Pluteineae</taxon>
        <taxon>Pluteaceae</taxon>
        <taxon>Pluteus</taxon>
    </lineage>
</organism>
<proteinExistence type="predicted"/>
<accession>A0ACD3B047</accession>
<reference evidence="1 2" key="1">
    <citation type="journal article" date="2019" name="Nat. Ecol. Evol.">
        <title>Megaphylogeny resolves global patterns of mushroom evolution.</title>
        <authorList>
            <person name="Varga T."/>
            <person name="Krizsan K."/>
            <person name="Foldi C."/>
            <person name="Dima B."/>
            <person name="Sanchez-Garcia M."/>
            <person name="Sanchez-Ramirez S."/>
            <person name="Szollosi G.J."/>
            <person name="Szarkandi J.G."/>
            <person name="Papp V."/>
            <person name="Albert L."/>
            <person name="Andreopoulos W."/>
            <person name="Angelini C."/>
            <person name="Antonin V."/>
            <person name="Barry K.W."/>
            <person name="Bougher N.L."/>
            <person name="Buchanan P."/>
            <person name="Buyck B."/>
            <person name="Bense V."/>
            <person name="Catcheside P."/>
            <person name="Chovatia M."/>
            <person name="Cooper J."/>
            <person name="Damon W."/>
            <person name="Desjardin D."/>
            <person name="Finy P."/>
            <person name="Geml J."/>
            <person name="Haridas S."/>
            <person name="Hughes K."/>
            <person name="Justo A."/>
            <person name="Karasinski D."/>
            <person name="Kautmanova I."/>
            <person name="Kiss B."/>
            <person name="Kocsube S."/>
            <person name="Kotiranta H."/>
            <person name="LaButti K.M."/>
            <person name="Lechner B.E."/>
            <person name="Liimatainen K."/>
            <person name="Lipzen A."/>
            <person name="Lukacs Z."/>
            <person name="Mihaltcheva S."/>
            <person name="Morgado L.N."/>
            <person name="Niskanen T."/>
            <person name="Noordeloos M.E."/>
            <person name="Ohm R.A."/>
            <person name="Ortiz-Santana B."/>
            <person name="Ovrebo C."/>
            <person name="Racz N."/>
            <person name="Riley R."/>
            <person name="Savchenko A."/>
            <person name="Shiryaev A."/>
            <person name="Soop K."/>
            <person name="Spirin V."/>
            <person name="Szebenyi C."/>
            <person name="Tomsovsky M."/>
            <person name="Tulloss R.E."/>
            <person name="Uehling J."/>
            <person name="Grigoriev I.V."/>
            <person name="Vagvolgyi C."/>
            <person name="Papp T."/>
            <person name="Martin F.M."/>
            <person name="Miettinen O."/>
            <person name="Hibbett D.S."/>
            <person name="Nagy L.G."/>
        </authorList>
    </citation>
    <scope>NUCLEOTIDE SEQUENCE [LARGE SCALE GENOMIC DNA]</scope>
    <source>
        <strain evidence="1 2">NL-1719</strain>
    </source>
</reference>
<evidence type="ECO:0000313" key="2">
    <source>
        <dbReference type="Proteomes" id="UP000308600"/>
    </source>
</evidence>
<gene>
    <name evidence="1" type="ORF">BDN72DRAFT_856571</name>
</gene>
<evidence type="ECO:0000313" key="1">
    <source>
        <dbReference type="EMBL" id="TFK70939.1"/>
    </source>
</evidence>